<dbReference type="Proteomes" id="UP001368500">
    <property type="component" value="Unassembled WGS sequence"/>
</dbReference>
<dbReference type="EMBL" id="JBBUTF010000007">
    <property type="protein sequence ID" value="MEK8026271.1"/>
    <property type="molecule type" value="Genomic_DNA"/>
</dbReference>
<dbReference type="RefSeq" id="WP_341374048.1">
    <property type="nucleotide sequence ID" value="NZ_JBBUTF010000007.1"/>
</dbReference>
<evidence type="ECO:0000313" key="1">
    <source>
        <dbReference type="EMBL" id="MEK8026271.1"/>
    </source>
</evidence>
<dbReference type="InterPro" id="IPR008979">
    <property type="entry name" value="Galactose-bd-like_sf"/>
</dbReference>
<name>A0ABU9B951_9BURK</name>
<keyword evidence="2" id="KW-1185">Reference proteome</keyword>
<evidence type="ECO:0000313" key="2">
    <source>
        <dbReference type="Proteomes" id="UP001368500"/>
    </source>
</evidence>
<gene>
    <name evidence="1" type="ORF">AACH11_09905</name>
</gene>
<organism evidence="1 2">
    <name type="scientific">Pseudaquabacterium rugosum</name>
    <dbReference type="NCBI Taxonomy" id="2984194"/>
    <lineage>
        <taxon>Bacteria</taxon>
        <taxon>Pseudomonadati</taxon>
        <taxon>Pseudomonadota</taxon>
        <taxon>Betaproteobacteria</taxon>
        <taxon>Burkholderiales</taxon>
        <taxon>Sphaerotilaceae</taxon>
        <taxon>Pseudaquabacterium</taxon>
    </lineage>
</organism>
<reference evidence="1 2" key="1">
    <citation type="submission" date="2024-04" db="EMBL/GenBank/DDBJ databases">
        <title>Novel species of the genus Ideonella isolated from streams.</title>
        <authorList>
            <person name="Lu H."/>
        </authorList>
    </citation>
    <scope>NUCLEOTIDE SEQUENCE [LARGE SCALE GENOMIC DNA]</scope>
    <source>
        <strain evidence="1 2">BYS139W</strain>
    </source>
</reference>
<proteinExistence type="predicted"/>
<accession>A0ABU9B951</accession>
<protein>
    <submittedName>
        <fullName evidence="1">Uncharacterized protein</fullName>
    </submittedName>
</protein>
<comment type="caution">
    <text evidence="1">The sequence shown here is derived from an EMBL/GenBank/DDBJ whole genome shotgun (WGS) entry which is preliminary data.</text>
</comment>
<sequence>MMERLVMLRLQADGCRAEVWLNDIPVASSVTQTGALMVPVHEYLLPGDNRLQLVVSPAEHRLPGPVGTSGGPGGPRLLGQPARARVRLMLPRLGQPGHEAHARTLTEIQLELDPEADTGESRVEERVVPVPAHWPRWRWQELPPIRSVEDVRPLITRFVRLVGTALAQGDVDGLLQASQLRLEDVAQAYGQSTADLAQRWRQRLVQLQQQGALRLALPQGRDIVLRPCGGGRLVQCDGDDGLPVLRSQPDAEGHRVYWPLRIAVLRGHCHVMR</sequence>
<dbReference type="SUPFAM" id="SSF49785">
    <property type="entry name" value="Galactose-binding domain-like"/>
    <property type="match status" value="1"/>
</dbReference>